<sequence length="72" mass="8046">MATRCVWGVESLQHDGSVCFAFVICEIAHVDRRFVSWNGIIVIMETVVCPNCPGKEECLIIQYSALTTTIKI</sequence>
<protein>
    <submittedName>
        <fullName evidence="1">Uncharacterized protein</fullName>
    </submittedName>
</protein>
<dbReference type="OrthoDB" id="10533958at2759"/>
<proteinExistence type="predicted"/>
<accession>A0A0V1GT41</accession>
<dbReference type="Proteomes" id="UP000055024">
    <property type="component" value="Unassembled WGS sequence"/>
</dbReference>
<evidence type="ECO:0000313" key="2">
    <source>
        <dbReference type="Proteomes" id="UP000055024"/>
    </source>
</evidence>
<name>A0A0V1GT41_9BILA</name>
<gene>
    <name evidence="1" type="ORF">T11_12577</name>
</gene>
<keyword evidence="2" id="KW-1185">Reference proteome</keyword>
<dbReference type="AlphaFoldDB" id="A0A0V1GT41"/>
<reference evidence="1 2" key="1">
    <citation type="submission" date="2015-01" db="EMBL/GenBank/DDBJ databases">
        <title>Evolution of Trichinella species and genotypes.</title>
        <authorList>
            <person name="Korhonen P.K."/>
            <person name="Edoardo P."/>
            <person name="Giuseppe L.R."/>
            <person name="Gasser R.B."/>
        </authorList>
    </citation>
    <scope>NUCLEOTIDE SEQUENCE [LARGE SCALE GENOMIC DNA]</scope>
    <source>
        <strain evidence="1">ISS1029</strain>
    </source>
</reference>
<comment type="caution">
    <text evidence="1">The sequence shown here is derived from an EMBL/GenBank/DDBJ whole genome shotgun (WGS) entry which is preliminary data.</text>
</comment>
<evidence type="ECO:0000313" key="1">
    <source>
        <dbReference type="EMBL" id="KRZ01253.1"/>
    </source>
</evidence>
<organism evidence="1 2">
    <name type="scientific">Trichinella zimbabwensis</name>
    <dbReference type="NCBI Taxonomy" id="268475"/>
    <lineage>
        <taxon>Eukaryota</taxon>
        <taxon>Metazoa</taxon>
        <taxon>Ecdysozoa</taxon>
        <taxon>Nematoda</taxon>
        <taxon>Enoplea</taxon>
        <taxon>Dorylaimia</taxon>
        <taxon>Trichinellida</taxon>
        <taxon>Trichinellidae</taxon>
        <taxon>Trichinella</taxon>
    </lineage>
</organism>
<dbReference type="EMBL" id="JYDP01000312">
    <property type="protein sequence ID" value="KRZ01253.1"/>
    <property type="molecule type" value="Genomic_DNA"/>
</dbReference>